<accession>A0ABS5LC68</accession>
<feature type="chain" id="PRO_5045327392" description="Bacterial Ig-like domain-containing protein" evidence="1">
    <location>
        <begin position="22"/>
        <end position="274"/>
    </location>
</feature>
<dbReference type="RefSeq" id="WP_211557031.1">
    <property type="nucleotide sequence ID" value="NZ_JAGVRK010000001.1"/>
</dbReference>
<comment type="caution">
    <text evidence="3">The sequence shown here is derived from an EMBL/GenBank/DDBJ whole genome shotgun (WGS) entry which is preliminary data.</text>
</comment>
<proteinExistence type="predicted"/>
<dbReference type="Proteomes" id="UP000682403">
    <property type="component" value="Unassembled WGS sequence"/>
</dbReference>
<evidence type="ECO:0000313" key="3">
    <source>
        <dbReference type="EMBL" id="MBS2968323.1"/>
    </source>
</evidence>
<sequence length="274" mass="31054">MKLKKIMAFFMLAALALSACSKEEAQTSGYADGELPSQIGAPGKEDEYFVWPLNIHKQTEYSPHTGKYFKRRGGFHFDTSGYYMSAKSPVHAVIKVASAEKTIRYQLTERDRHYKKLKLVAEKTAKMENFSAVLPDKENALYLISIEILDEAGQVEDTAVELIYVPTAEINAKVYLNKNKISKSDSLQLTLENYGPQELLTGESYHFEKWTAGKWKQLNLDMAFKSIGITVLPGKSQTLKLDTSRLHSGKYRVVKDVHNELRMKTDLAAEFEIK</sequence>
<protein>
    <recommendedName>
        <fullName evidence="2">Bacterial Ig-like domain-containing protein</fullName>
    </recommendedName>
</protein>
<dbReference type="PROSITE" id="PS51257">
    <property type="entry name" value="PROKAR_LIPOPROTEIN"/>
    <property type="match status" value="1"/>
</dbReference>
<feature type="domain" description="Bacterial Ig-like" evidence="2">
    <location>
        <begin position="169"/>
        <end position="272"/>
    </location>
</feature>
<dbReference type="InterPro" id="IPR046878">
    <property type="entry name" value="Big_14"/>
</dbReference>
<name>A0ABS5LC68_9BACI</name>
<evidence type="ECO:0000256" key="1">
    <source>
        <dbReference type="SAM" id="SignalP"/>
    </source>
</evidence>
<organism evidence="3 4">
    <name type="scientific">Metabacillus flavus</name>
    <dbReference type="NCBI Taxonomy" id="2823519"/>
    <lineage>
        <taxon>Bacteria</taxon>
        <taxon>Bacillati</taxon>
        <taxon>Bacillota</taxon>
        <taxon>Bacilli</taxon>
        <taxon>Bacillales</taxon>
        <taxon>Bacillaceae</taxon>
        <taxon>Metabacillus</taxon>
    </lineage>
</organism>
<gene>
    <name evidence="3" type="ORF">J9317_06065</name>
</gene>
<evidence type="ECO:0000259" key="2">
    <source>
        <dbReference type="Pfam" id="PF20251"/>
    </source>
</evidence>
<keyword evidence="4" id="KW-1185">Reference proteome</keyword>
<dbReference type="EMBL" id="JAGVRK010000001">
    <property type="protein sequence ID" value="MBS2968323.1"/>
    <property type="molecule type" value="Genomic_DNA"/>
</dbReference>
<evidence type="ECO:0000313" key="4">
    <source>
        <dbReference type="Proteomes" id="UP000682403"/>
    </source>
</evidence>
<dbReference type="Pfam" id="PF20251">
    <property type="entry name" value="Big_14"/>
    <property type="match status" value="1"/>
</dbReference>
<keyword evidence="1" id="KW-0732">Signal</keyword>
<reference evidence="3 4" key="1">
    <citation type="submission" date="2021-04" db="EMBL/GenBank/DDBJ databases">
        <title>Metabacillus sp. strain KIGAM252 whole genome sequence.</title>
        <authorList>
            <person name="Seo M.-J."/>
            <person name="Cho E.-S."/>
            <person name="Hwang C.Y."/>
            <person name="Yoon D.J."/>
        </authorList>
    </citation>
    <scope>NUCLEOTIDE SEQUENCE [LARGE SCALE GENOMIC DNA]</scope>
    <source>
        <strain evidence="3 4">KIGAM252</strain>
    </source>
</reference>
<feature type="signal peptide" evidence="1">
    <location>
        <begin position="1"/>
        <end position="21"/>
    </location>
</feature>